<sequence>METSSTPKPYGYRSAWQPSFGKYRQFHTLTFPLPISKLTPDQRQEPSAMDMQTFLRERLGK</sequence>
<keyword evidence="2" id="KW-1185">Reference proteome</keyword>
<evidence type="ECO:0000313" key="2">
    <source>
        <dbReference type="Proteomes" id="UP000283063"/>
    </source>
</evidence>
<proteinExistence type="predicted"/>
<dbReference type="KEGG" id="sedi:EBB79_11545"/>
<organism evidence="1 2">
    <name type="scientific">Parasedimentitalea marina</name>
    <dbReference type="NCBI Taxonomy" id="2483033"/>
    <lineage>
        <taxon>Bacteria</taxon>
        <taxon>Pseudomonadati</taxon>
        <taxon>Pseudomonadota</taxon>
        <taxon>Alphaproteobacteria</taxon>
        <taxon>Rhodobacterales</taxon>
        <taxon>Paracoccaceae</taxon>
        <taxon>Parasedimentitalea</taxon>
    </lineage>
</organism>
<dbReference type="Proteomes" id="UP000283063">
    <property type="component" value="Chromosome"/>
</dbReference>
<name>A0A3T0N397_9RHOB</name>
<protein>
    <submittedName>
        <fullName evidence="1">Uncharacterized protein</fullName>
    </submittedName>
</protein>
<dbReference type="EMBL" id="CP033219">
    <property type="protein sequence ID" value="AZV78452.1"/>
    <property type="molecule type" value="Genomic_DNA"/>
</dbReference>
<accession>A0A3T0N397</accession>
<evidence type="ECO:0000313" key="1">
    <source>
        <dbReference type="EMBL" id="AZV78452.1"/>
    </source>
</evidence>
<gene>
    <name evidence="1" type="ORF">EBB79_11545</name>
</gene>
<reference evidence="1 2" key="1">
    <citation type="submission" date="2018-10" db="EMBL/GenBank/DDBJ databases">
        <title>Parasedimentitalea marina sp. nov., a psychrophilic bacterium isolated from deep seawater of the New Britain Trench.</title>
        <authorList>
            <person name="Cao J."/>
        </authorList>
    </citation>
    <scope>NUCLEOTIDE SEQUENCE [LARGE SCALE GENOMIC DNA]</scope>
    <source>
        <strain evidence="1 2">W43</strain>
    </source>
</reference>
<dbReference type="AlphaFoldDB" id="A0A3T0N397"/>